<evidence type="ECO:0000313" key="4">
    <source>
        <dbReference type="Proteomes" id="UP000034050"/>
    </source>
</evidence>
<name>A0A0G1FHN9_9BACT</name>
<comment type="caution">
    <text evidence="3">The sequence shown here is derived from an EMBL/GenBank/DDBJ whole genome shotgun (WGS) entry which is preliminary data.</text>
</comment>
<evidence type="ECO:0000259" key="2">
    <source>
        <dbReference type="PROSITE" id="PS51464"/>
    </source>
</evidence>
<dbReference type="PATRIC" id="fig|1618446.3.peg.1159"/>
<evidence type="ECO:0000256" key="1">
    <source>
        <dbReference type="ARBA" id="ARBA00009235"/>
    </source>
</evidence>
<dbReference type="EMBL" id="LCFD01000011">
    <property type="protein sequence ID" value="KKS86363.1"/>
    <property type="molecule type" value="Genomic_DNA"/>
</dbReference>
<gene>
    <name evidence="3" type="ORF">UV61_C0011G0011</name>
</gene>
<dbReference type="InterPro" id="IPR001347">
    <property type="entry name" value="SIS_dom"/>
</dbReference>
<dbReference type="Pfam" id="PF01380">
    <property type="entry name" value="SIS"/>
    <property type="match status" value="1"/>
</dbReference>
<dbReference type="InterPro" id="IPR046348">
    <property type="entry name" value="SIS_dom_sf"/>
</dbReference>
<proteinExistence type="inferred from homology"/>
<dbReference type="PANTHER" id="PTHR43443">
    <property type="entry name" value="3-HEXULOSE-6-PHOSPHATE ISOMERASE"/>
    <property type="match status" value="1"/>
</dbReference>
<dbReference type="GO" id="GO:1901135">
    <property type="term" value="P:carbohydrate derivative metabolic process"/>
    <property type="evidence" value="ECO:0007669"/>
    <property type="project" value="InterPro"/>
</dbReference>
<comment type="similarity">
    <text evidence="1">Belongs to the SIS family. PHI subfamily.</text>
</comment>
<dbReference type="PANTHER" id="PTHR43443:SF1">
    <property type="entry name" value="3-HEXULOSE-6-PHOSPHATE ISOMERASE"/>
    <property type="match status" value="1"/>
</dbReference>
<dbReference type="AlphaFoldDB" id="A0A0G1FHN9"/>
<dbReference type="STRING" id="1618446.UV61_C0011G0011"/>
<dbReference type="PROSITE" id="PS51464">
    <property type="entry name" value="SIS"/>
    <property type="match status" value="1"/>
</dbReference>
<reference evidence="3 4" key="1">
    <citation type="journal article" date="2015" name="Nature">
        <title>rRNA introns, odd ribosomes, and small enigmatic genomes across a large radiation of phyla.</title>
        <authorList>
            <person name="Brown C.T."/>
            <person name="Hug L.A."/>
            <person name="Thomas B.C."/>
            <person name="Sharon I."/>
            <person name="Castelle C.J."/>
            <person name="Singh A."/>
            <person name="Wilkins M.J."/>
            <person name="Williams K.H."/>
            <person name="Banfield J.F."/>
        </authorList>
    </citation>
    <scope>NUCLEOTIDE SEQUENCE [LARGE SCALE GENOMIC DNA]</scope>
</reference>
<evidence type="ECO:0000313" key="3">
    <source>
        <dbReference type="EMBL" id="KKS86363.1"/>
    </source>
</evidence>
<dbReference type="GO" id="GO:0016853">
    <property type="term" value="F:isomerase activity"/>
    <property type="evidence" value="ECO:0007669"/>
    <property type="project" value="UniProtKB-KW"/>
</dbReference>
<organism evidence="3 4">
    <name type="scientific">Candidatus Gottesmanbacteria bacterium GW2011_GWB1_43_11</name>
    <dbReference type="NCBI Taxonomy" id="1618446"/>
    <lineage>
        <taxon>Bacteria</taxon>
        <taxon>Candidatus Gottesmaniibacteriota</taxon>
    </lineage>
</organism>
<sequence length="186" mass="20621">MEITNLVREIVRVTKKIKQPDLVSFVDQVQKAQKVYVTGEGRSGLVAKSFAVRLARLGKMVYVVGETVTPPIAPNDLLIAVSGSGETKTVVETVKICRVMRGNVISLTATEKSSITRISHFSVVIQAHLPKRLGHIYHLRELIGVPERPPVASIFELASLIFLEAAAFKLEAIWQRNNRDKRLLPS</sequence>
<protein>
    <submittedName>
        <fullName evidence="3">6-phospho 3-hexuloisomerase</fullName>
    </submittedName>
</protein>
<feature type="domain" description="SIS" evidence="2">
    <location>
        <begin position="25"/>
        <end position="176"/>
    </location>
</feature>
<accession>A0A0G1FHN9</accession>
<dbReference type="Proteomes" id="UP000034050">
    <property type="component" value="Unassembled WGS sequence"/>
</dbReference>
<dbReference type="SUPFAM" id="SSF53697">
    <property type="entry name" value="SIS domain"/>
    <property type="match status" value="1"/>
</dbReference>
<dbReference type="GO" id="GO:0097367">
    <property type="term" value="F:carbohydrate derivative binding"/>
    <property type="evidence" value="ECO:0007669"/>
    <property type="project" value="InterPro"/>
</dbReference>
<dbReference type="InterPro" id="IPR017552">
    <property type="entry name" value="PHI/rmpB"/>
</dbReference>
<keyword evidence="3" id="KW-0413">Isomerase</keyword>
<dbReference type="Gene3D" id="3.40.50.10490">
    <property type="entry name" value="Glucose-6-phosphate isomerase like protein, domain 1"/>
    <property type="match status" value="1"/>
</dbReference>